<protein>
    <submittedName>
        <fullName evidence="2">Uncharacterized protein</fullName>
    </submittedName>
</protein>
<evidence type="ECO:0000313" key="2">
    <source>
        <dbReference type="EMBL" id="RHZ88077.1"/>
    </source>
</evidence>
<accession>A0A397JKD6</accession>
<organism evidence="2 3">
    <name type="scientific">Diversispora epigaea</name>
    <dbReference type="NCBI Taxonomy" id="1348612"/>
    <lineage>
        <taxon>Eukaryota</taxon>
        <taxon>Fungi</taxon>
        <taxon>Fungi incertae sedis</taxon>
        <taxon>Mucoromycota</taxon>
        <taxon>Glomeromycotina</taxon>
        <taxon>Glomeromycetes</taxon>
        <taxon>Diversisporales</taxon>
        <taxon>Diversisporaceae</taxon>
        <taxon>Diversispora</taxon>
    </lineage>
</organism>
<dbReference type="Proteomes" id="UP000266861">
    <property type="component" value="Unassembled WGS sequence"/>
</dbReference>
<dbReference type="AlphaFoldDB" id="A0A397JKD6"/>
<comment type="caution">
    <text evidence="2">The sequence shown here is derived from an EMBL/GenBank/DDBJ whole genome shotgun (WGS) entry which is preliminary data.</text>
</comment>
<name>A0A397JKD6_9GLOM</name>
<reference evidence="2 3" key="1">
    <citation type="submission" date="2018-08" db="EMBL/GenBank/DDBJ databases">
        <title>Genome and evolution of the arbuscular mycorrhizal fungus Diversispora epigaea (formerly Glomus versiforme) and its bacterial endosymbionts.</title>
        <authorList>
            <person name="Sun X."/>
            <person name="Fei Z."/>
            <person name="Harrison M."/>
        </authorList>
    </citation>
    <scope>NUCLEOTIDE SEQUENCE [LARGE SCALE GENOMIC DNA]</scope>
    <source>
        <strain evidence="2 3">IT104</strain>
    </source>
</reference>
<proteinExistence type="predicted"/>
<feature type="compositionally biased region" description="Acidic residues" evidence="1">
    <location>
        <begin position="92"/>
        <end position="104"/>
    </location>
</feature>
<keyword evidence="3" id="KW-1185">Reference proteome</keyword>
<dbReference type="EMBL" id="PQFF01000024">
    <property type="protein sequence ID" value="RHZ88077.1"/>
    <property type="molecule type" value="Genomic_DNA"/>
</dbReference>
<sequence>MVKVLKGEQHMDSNSLLDMPGHLFGSRILSRDSIWTIHVSKIDFEFLSDWINGGRLNPYLRQDIYNIKKQLKKKSAKLDKLIREWCSKDNETESDNNNELEETLSESSPPVEPATTEEGLRESSISSAFQSYNVVIERGKMLTIDSQLSSSHQSPSSLQSLSLLLSSIISSLLLHSPSHLSPLPPPPLLPIISSSSHHSPSPLHSTVINNSFITSLPLSLPPTCLECPIHHFN</sequence>
<gene>
    <name evidence="2" type="ORF">Glove_26g211</name>
</gene>
<evidence type="ECO:0000256" key="1">
    <source>
        <dbReference type="SAM" id="MobiDB-lite"/>
    </source>
</evidence>
<evidence type="ECO:0000313" key="3">
    <source>
        <dbReference type="Proteomes" id="UP000266861"/>
    </source>
</evidence>
<feature type="region of interest" description="Disordered" evidence="1">
    <location>
        <begin position="90"/>
        <end position="123"/>
    </location>
</feature>